<dbReference type="Proteomes" id="UP000234545">
    <property type="component" value="Unassembled WGS sequence"/>
</dbReference>
<reference evidence="4 5" key="1">
    <citation type="submission" date="2017-12" db="EMBL/GenBank/DDBJ databases">
        <title>Phylogenetic diversity of female urinary microbiome.</title>
        <authorList>
            <person name="Thomas-White K."/>
            <person name="Wolfe A.J."/>
        </authorList>
    </citation>
    <scope>NUCLEOTIDE SEQUENCE [LARGE SCALE GENOMIC DNA]</scope>
    <source>
        <strain evidence="4 5">UMB0250</strain>
    </source>
</reference>
<evidence type="ECO:0000256" key="3">
    <source>
        <dbReference type="SAM" id="MobiDB-lite"/>
    </source>
</evidence>
<evidence type="ECO:0000256" key="2">
    <source>
        <dbReference type="PIRNR" id="PIRNR002070"/>
    </source>
</evidence>
<name>A0A2I1I775_9ACTO</name>
<dbReference type="PROSITE" id="PS50935">
    <property type="entry name" value="SSB"/>
    <property type="match status" value="1"/>
</dbReference>
<gene>
    <name evidence="4" type="ORF">CYJ25_01625</name>
</gene>
<dbReference type="Pfam" id="PF00436">
    <property type="entry name" value="SSB"/>
    <property type="match status" value="1"/>
</dbReference>
<accession>A0A2I1I775</accession>
<evidence type="ECO:0000313" key="4">
    <source>
        <dbReference type="EMBL" id="PKY66966.1"/>
    </source>
</evidence>
<dbReference type="AlphaFoldDB" id="A0A2I1I775"/>
<keyword evidence="1 2" id="KW-0238">DNA-binding</keyword>
<dbReference type="EMBL" id="PKKJ01000001">
    <property type="protein sequence ID" value="PKY66966.1"/>
    <property type="molecule type" value="Genomic_DNA"/>
</dbReference>
<organism evidence="4 5">
    <name type="scientific">Schaalia turicensis</name>
    <dbReference type="NCBI Taxonomy" id="131111"/>
    <lineage>
        <taxon>Bacteria</taxon>
        <taxon>Bacillati</taxon>
        <taxon>Actinomycetota</taxon>
        <taxon>Actinomycetes</taxon>
        <taxon>Actinomycetales</taxon>
        <taxon>Actinomycetaceae</taxon>
        <taxon>Schaalia</taxon>
    </lineage>
</organism>
<feature type="region of interest" description="Disordered" evidence="3">
    <location>
        <begin position="108"/>
        <end position="138"/>
    </location>
</feature>
<dbReference type="CDD" id="cd04496">
    <property type="entry name" value="SSB_OBF"/>
    <property type="match status" value="1"/>
</dbReference>
<dbReference type="OrthoDB" id="3259305at2"/>
<dbReference type="GO" id="GO:0003697">
    <property type="term" value="F:single-stranded DNA binding"/>
    <property type="evidence" value="ECO:0007669"/>
    <property type="project" value="InterPro"/>
</dbReference>
<dbReference type="InterPro" id="IPR012340">
    <property type="entry name" value="NA-bd_OB-fold"/>
</dbReference>
<sequence>MTCETTIEGTISEPDLRYTPTGTPLLELGIACTPRRKNKTTNEWEDDGSPLWINATLWGDDADRYGDLLHKGDRIIATGTLAREEFTRNDGGKGEKLFLRFPKIALIPKKQRDQQMSNTQAPYPTQGQQGQFPTTPPF</sequence>
<protein>
    <recommendedName>
        <fullName evidence="2">Single-stranded DNA-binding protein</fullName>
    </recommendedName>
</protein>
<dbReference type="SUPFAM" id="SSF50249">
    <property type="entry name" value="Nucleic acid-binding proteins"/>
    <property type="match status" value="1"/>
</dbReference>
<dbReference type="InterPro" id="IPR000424">
    <property type="entry name" value="Primosome_PriB/ssb"/>
</dbReference>
<dbReference type="PIRSF" id="PIRSF002070">
    <property type="entry name" value="SSB"/>
    <property type="match status" value="1"/>
</dbReference>
<evidence type="ECO:0000313" key="5">
    <source>
        <dbReference type="Proteomes" id="UP000234545"/>
    </source>
</evidence>
<dbReference type="Gene3D" id="2.40.50.140">
    <property type="entry name" value="Nucleic acid-binding proteins"/>
    <property type="match status" value="1"/>
</dbReference>
<dbReference type="GO" id="GO:0006260">
    <property type="term" value="P:DNA replication"/>
    <property type="evidence" value="ECO:0007669"/>
    <property type="project" value="InterPro"/>
</dbReference>
<dbReference type="InterPro" id="IPR011344">
    <property type="entry name" value="ssDNA-bd"/>
</dbReference>
<dbReference type="RefSeq" id="WP_101627463.1">
    <property type="nucleotide sequence ID" value="NZ_PKKJ01000001.1"/>
</dbReference>
<comment type="caution">
    <text evidence="4">The sequence shown here is derived from an EMBL/GenBank/DDBJ whole genome shotgun (WGS) entry which is preliminary data.</text>
</comment>
<feature type="compositionally biased region" description="Polar residues" evidence="3">
    <location>
        <begin position="114"/>
        <end position="123"/>
    </location>
</feature>
<proteinExistence type="predicted"/>
<feature type="compositionally biased region" description="Low complexity" evidence="3">
    <location>
        <begin position="124"/>
        <end position="138"/>
    </location>
</feature>
<evidence type="ECO:0000256" key="1">
    <source>
        <dbReference type="ARBA" id="ARBA00023125"/>
    </source>
</evidence>